<evidence type="ECO:0008006" key="4">
    <source>
        <dbReference type="Google" id="ProtNLM"/>
    </source>
</evidence>
<dbReference type="AlphaFoldDB" id="A0A8H3DUU9"/>
<protein>
    <recommendedName>
        <fullName evidence="4">F-box domain-containing protein</fullName>
    </recommendedName>
</protein>
<comment type="caution">
    <text evidence="2">The sequence shown here is derived from an EMBL/GenBank/DDBJ whole genome shotgun (WGS) entry which is preliminary data.</text>
</comment>
<proteinExistence type="predicted"/>
<dbReference type="Proteomes" id="UP000663827">
    <property type="component" value="Unassembled WGS sequence"/>
</dbReference>
<dbReference type="EMBL" id="CAJMWZ010006552">
    <property type="protein sequence ID" value="CAE6524229.1"/>
    <property type="molecule type" value="Genomic_DNA"/>
</dbReference>
<evidence type="ECO:0000313" key="2">
    <source>
        <dbReference type="EMBL" id="CAE7051771.1"/>
    </source>
</evidence>
<organism evidence="2 3">
    <name type="scientific">Rhizoctonia solani</name>
    <dbReference type="NCBI Taxonomy" id="456999"/>
    <lineage>
        <taxon>Eukaryota</taxon>
        <taxon>Fungi</taxon>
        <taxon>Dikarya</taxon>
        <taxon>Basidiomycota</taxon>
        <taxon>Agaricomycotina</taxon>
        <taxon>Agaricomycetes</taxon>
        <taxon>Cantharellales</taxon>
        <taxon>Ceratobasidiaceae</taxon>
        <taxon>Rhizoctonia</taxon>
    </lineage>
</organism>
<reference evidence="2" key="1">
    <citation type="submission" date="2021-01" db="EMBL/GenBank/DDBJ databases">
        <authorList>
            <person name="Kaushik A."/>
        </authorList>
    </citation>
    <scope>NUCLEOTIDE SEQUENCE</scope>
    <source>
        <strain evidence="2">AG5</strain>
        <strain evidence="1">Type strain: AG8-Rh-89/</strain>
    </source>
</reference>
<gene>
    <name evidence="1" type="ORF">RDB_LOCUS122203</name>
    <name evidence="2" type="ORF">RDB_LOCUS1484</name>
</gene>
<dbReference type="EMBL" id="CAJNJQ010000026">
    <property type="protein sequence ID" value="CAE7051771.1"/>
    <property type="molecule type" value="Genomic_DNA"/>
</dbReference>
<evidence type="ECO:0000313" key="1">
    <source>
        <dbReference type="EMBL" id="CAE6524229.1"/>
    </source>
</evidence>
<dbReference type="Proteomes" id="UP000663850">
    <property type="component" value="Unassembled WGS sequence"/>
</dbReference>
<evidence type="ECO:0000313" key="3">
    <source>
        <dbReference type="Proteomes" id="UP000663827"/>
    </source>
</evidence>
<accession>A0A8H3DUU9</accession>
<name>A0A8H3DUU9_9AGAM</name>
<sequence length="475" mass="53796">MSEKRTSPISHLPEEILSEIFIQYACGSSRLCAMDFAQRHVNSVYQRAYTLLGVCATWRRVGLACPDLWKLVAITNQKDAGPRAPNELILRRAAGNDLHLVFSDKEFRQGEFKVLDDHWHRFGRVSIQSESESSHPAEISKVLGPIIEHSSPGSISKLCLSKMYGSANYDLAEFEPHIYQLIGSLAVFRINRMHICWKNIAFSHRFVELCVAHIGLRNNSEILGFFAAISSTRELKVLKLIAILFDPSQLETESVQMVSLPMLKFLYIERSYLNILDYIMSRIARGSYHLMLTLSTSTPRKFPLGVEPNDVEYFFAFLRGVPVDELTLRGRGDSPWSHSSGLQRVLKSIPGLKALVIDEFIVNRDILMGFERPPTLYSPMDNDAFPTLTRLEFHAVSFAVSLSELKPGFETILNTHQLQTLVLGGTLRPAPGINGTPLDENDEVVVWMRLNVPRVCVSFEPGREPYNSNWELWDI</sequence>